<feature type="domain" description="MATH" evidence="4">
    <location>
        <begin position="678"/>
        <end position="810"/>
    </location>
</feature>
<dbReference type="PANTHER" id="PTHR26379:SF438">
    <property type="entry name" value="OS08G0128700 PROTEIN"/>
    <property type="match status" value="1"/>
</dbReference>
<evidence type="ECO:0000313" key="6">
    <source>
        <dbReference type="Proteomes" id="UP001341281"/>
    </source>
</evidence>
<evidence type="ECO:0000256" key="2">
    <source>
        <dbReference type="ARBA" id="ARBA00010846"/>
    </source>
</evidence>
<evidence type="ECO:0000259" key="3">
    <source>
        <dbReference type="PROSITE" id="PS50097"/>
    </source>
</evidence>
<dbReference type="InterPro" id="IPR011333">
    <property type="entry name" value="SKP1/BTB/POZ_sf"/>
</dbReference>
<dbReference type="CDD" id="cd18280">
    <property type="entry name" value="BTB_POZ_BPM_plant"/>
    <property type="match status" value="2"/>
</dbReference>
<keyword evidence="6" id="KW-1185">Reference proteome</keyword>
<dbReference type="InterPro" id="IPR008974">
    <property type="entry name" value="TRAF-like"/>
</dbReference>
<dbReference type="AlphaFoldDB" id="A0AAQ3UKV4"/>
<dbReference type="Pfam" id="PF22486">
    <property type="entry name" value="MATH_2"/>
    <property type="match status" value="2"/>
</dbReference>
<protein>
    <submittedName>
        <fullName evidence="5">Uncharacterized protein</fullName>
    </submittedName>
</protein>
<proteinExistence type="inferred from homology"/>
<dbReference type="Gene3D" id="6.10.250.3030">
    <property type="match status" value="1"/>
</dbReference>
<dbReference type="PANTHER" id="PTHR26379">
    <property type="entry name" value="BTB/POZ AND MATH DOMAIN-CONTAINING PROTEIN 1"/>
    <property type="match status" value="1"/>
</dbReference>
<dbReference type="InterPro" id="IPR002083">
    <property type="entry name" value="MATH/TRAF_dom"/>
</dbReference>
<dbReference type="Pfam" id="PF00651">
    <property type="entry name" value="BTB"/>
    <property type="match status" value="2"/>
</dbReference>
<dbReference type="SUPFAM" id="SSF49599">
    <property type="entry name" value="TRAF domain-like"/>
    <property type="match status" value="3"/>
</dbReference>
<accession>A0AAQ3UKV4</accession>
<dbReference type="PROSITE" id="PS50097">
    <property type="entry name" value="BTB"/>
    <property type="match status" value="2"/>
</dbReference>
<dbReference type="EMBL" id="CP144753">
    <property type="protein sequence ID" value="WVZ94473.1"/>
    <property type="molecule type" value="Genomic_DNA"/>
</dbReference>
<dbReference type="GO" id="GO:0016567">
    <property type="term" value="P:protein ubiquitination"/>
    <property type="evidence" value="ECO:0007669"/>
    <property type="project" value="InterPro"/>
</dbReference>
<comment type="similarity">
    <text evidence="2">Belongs to the Tdpoz family.</text>
</comment>
<dbReference type="CDD" id="cd00121">
    <property type="entry name" value="MATH"/>
    <property type="match status" value="3"/>
</dbReference>
<dbReference type="Pfam" id="PF24570">
    <property type="entry name" value="BACK_BPM_SPOP"/>
    <property type="match status" value="3"/>
</dbReference>
<gene>
    <name evidence="5" type="ORF">U9M48_040360</name>
</gene>
<dbReference type="InterPro" id="IPR045005">
    <property type="entry name" value="BPM1-6"/>
</dbReference>
<feature type="domain" description="BTB" evidence="3">
    <location>
        <begin position="196"/>
        <end position="263"/>
    </location>
</feature>
<dbReference type="SUPFAM" id="SSF54695">
    <property type="entry name" value="POZ domain"/>
    <property type="match status" value="2"/>
</dbReference>
<comment type="pathway">
    <text evidence="1">Protein modification; protein ubiquitination.</text>
</comment>
<dbReference type="PROSITE" id="PS50144">
    <property type="entry name" value="MATH"/>
    <property type="match status" value="2"/>
</dbReference>
<dbReference type="Gene3D" id="1.25.40.420">
    <property type="match status" value="2"/>
</dbReference>
<feature type="domain" description="MATH" evidence="4">
    <location>
        <begin position="21"/>
        <end position="158"/>
    </location>
</feature>
<feature type="domain" description="BTB" evidence="3">
    <location>
        <begin position="848"/>
        <end position="916"/>
    </location>
</feature>
<dbReference type="InterPro" id="IPR000210">
    <property type="entry name" value="BTB/POZ_dom"/>
</dbReference>
<evidence type="ECO:0000313" key="5">
    <source>
        <dbReference type="EMBL" id="WVZ94473.1"/>
    </source>
</evidence>
<name>A0AAQ3UKV4_PASNO</name>
<evidence type="ECO:0000256" key="1">
    <source>
        <dbReference type="ARBA" id="ARBA00004906"/>
    </source>
</evidence>
<dbReference type="SMART" id="SM00225">
    <property type="entry name" value="BTB"/>
    <property type="match status" value="2"/>
</dbReference>
<organism evidence="5 6">
    <name type="scientific">Paspalum notatum var. saurae</name>
    <dbReference type="NCBI Taxonomy" id="547442"/>
    <lineage>
        <taxon>Eukaryota</taxon>
        <taxon>Viridiplantae</taxon>
        <taxon>Streptophyta</taxon>
        <taxon>Embryophyta</taxon>
        <taxon>Tracheophyta</taxon>
        <taxon>Spermatophyta</taxon>
        <taxon>Magnoliopsida</taxon>
        <taxon>Liliopsida</taxon>
        <taxon>Poales</taxon>
        <taxon>Poaceae</taxon>
        <taxon>PACMAD clade</taxon>
        <taxon>Panicoideae</taxon>
        <taxon>Andropogonodae</taxon>
        <taxon>Paspaleae</taxon>
        <taxon>Paspalinae</taxon>
        <taxon>Paspalum</taxon>
    </lineage>
</organism>
<evidence type="ECO:0000259" key="4">
    <source>
        <dbReference type="PROSITE" id="PS50144"/>
    </source>
</evidence>
<dbReference type="InterPro" id="IPR056423">
    <property type="entry name" value="BACK_BPM_SPOP"/>
</dbReference>
<dbReference type="Proteomes" id="UP001341281">
    <property type="component" value="Chromosome 09"/>
</dbReference>
<dbReference type="Gene3D" id="2.60.210.10">
    <property type="entry name" value="Apoptosis, Tumor Necrosis Factor Receptor Associated Protein 2, Chain A"/>
    <property type="match status" value="3"/>
</dbReference>
<dbReference type="Gene3D" id="3.30.710.10">
    <property type="entry name" value="Potassium Channel Kv1.1, Chain A"/>
    <property type="match status" value="2"/>
</dbReference>
<reference evidence="5 6" key="1">
    <citation type="submission" date="2024-02" db="EMBL/GenBank/DDBJ databases">
        <title>High-quality chromosome-scale genome assembly of Pensacola bahiagrass (Paspalum notatum Flugge var. saurae).</title>
        <authorList>
            <person name="Vega J.M."/>
            <person name="Podio M."/>
            <person name="Orjuela J."/>
            <person name="Siena L.A."/>
            <person name="Pessino S.C."/>
            <person name="Combes M.C."/>
            <person name="Mariac C."/>
            <person name="Albertini E."/>
            <person name="Pupilli F."/>
            <person name="Ortiz J.P.A."/>
            <person name="Leblanc O."/>
        </authorList>
    </citation>
    <scope>NUCLEOTIDE SEQUENCE [LARGE SCALE GENOMIC DNA]</scope>
    <source>
        <strain evidence="5">R1</strain>
        <tissue evidence="5">Leaf</tissue>
    </source>
</reference>
<sequence length="1129" mass="124798">MPVHTTPTPTMVSTCTPNAQKCMHLFEIFGYSKHRGMGHGKLNFVRSGIFTVGGCDWSIRCYPDGFSKSKASNQIQDQFISVYLEFMSHGAQVRASCDLSLLDRSTGSWTSLHKTGPRIFEFGKPTAFAPSENKFITRSELESPRYLEDDHLTIRCVLTVMKEPHVVTTKLLNKIEVPPSNITENLGSLLGGREDTDVTFCVGGETFVAHRLVLAMRSPVFKAELYGPMAEGRSPVVTIEDMQPAVFGALLRFIYTDSLPDDMNDQEGSDATIEMTRHLIVAADRYAMDRLKLMCESILSERLDVETVATTLALADQHNCSRLKDACLEFLTTPDVVDAVKATPGYNNLKKTCPSALADAYEKAMAKLNRESTASSPRSLPGARSLLPTPTMVSTCTPDTEERMHLFEIVGYSKHTGMGHGALDFVRSGIFTVGGCDWSIRCYPDGWFDFDDDSKASNETLPFISVYLELMSNGAKVRASCDLSLIDWRTDRAQDVRVWSVHCVCAVDKQVHDEDRAGVGKKPHVATRKLMNKIEVLSSNITENIGRMLEGEEDTDVAATSWQGVGSDATIEMTRHLTMAADRYAVADRLRLMCESILSERLDVETIATTLALADQHNCSRLKDACLEFLTTTSDVVDANGSIRWWPPSPSPVAASSGDLPKTHVKTASTCHPPETTQGTHIFDILGYSKHRGMGAHYSIRSGVFSVAGHSWVIFFYPDSYGDEAGGFDFVSAYLRLLSTRGKVRASCDLRLVNPATGASTSVHPTLVTVREFDPDGENHKACHCLCMISRGELEGTYVKNDRLTMECVVTVRKEPRVSKSRTFPTVKVPQSNLKRQLAGLLESRDGADVTFSVAGETFAAHKIVLAMRSPVFKAELCGPMREVGGSQPIVIEDMQPDVFRAMLYFIYTDSMDHDDDLARDYHSKNCDMVRYLLVAADRYAIERLKLICQSILCNNLDVQNVATTLALADQHHCDKLKHACVEFMSCSENMEDVVLTKGYMELARNSPSVLADAMVKMSNYLPGPKSQLTKLTEYPYAGNLREGASGQINQLKVAQRNQRKGQSISVAATKCATHGKTSLEVLDLASSFNTRPQSFEETRNLVDEASLGIVTFLITHEFINTIFNIKGD</sequence>